<dbReference type="CDD" id="cd07016">
    <property type="entry name" value="S14_ClpP_1"/>
    <property type="match status" value="1"/>
</dbReference>
<dbReference type="PANTHER" id="PTHR10381:SF70">
    <property type="entry name" value="ATP-DEPENDENT CLP PROTEASE PROTEOLYTIC SUBUNIT"/>
    <property type="match status" value="1"/>
</dbReference>
<dbReference type="Pfam" id="PF05065">
    <property type="entry name" value="Phage_capsid"/>
    <property type="match status" value="1"/>
</dbReference>
<comment type="similarity">
    <text evidence="2 7">Belongs to the peptidase S14 family.</text>
</comment>
<dbReference type="PRINTS" id="PR00127">
    <property type="entry name" value="CLPPROTEASEP"/>
</dbReference>
<protein>
    <recommendedName>
        <fullName evidence="7">ATP-dependent Clp protease proteolytic subunit</fullName>
    </recommendedName>
</protein>
<evidence type="ECO:0000256" key="2">
    <source>
        <dbReference type="ARBA" id="ARBA00007039"/>
    </source>
</evidence>
<dbReference type="OrthoDB" id="9806592at2"/>
<name>A0A3N2E2B1_9GAMM</name>
<dbReference type="RefSeq" id="WP_123711610.1">
    <property type="nucleotide sequence ID" value="NZ_RKHR01000003.1"/>
</dbReference>
<evidence type="ECO:0000256" key="4">
    <source>
        <dbReference type="ARBA" id="ARBA00022670"/>
    </source>
</evidence>
<sequence>MPGENVISKYQNRINAAGELELYGIIGDWWDDNDAESVARKLEAMDGDTITVRIQSDGGYITEGLAIYNRIKATGKKVNVVIDGFAASMASVIAMAGDHVSMPSNGFLMIHKPWSGLNGNADDMRKEANVLDQLEDSLLCIYTDKTGMAAEEIALMLEAETWINATDALAMGFIDEITGQQKAAARIDRKRFNKIPELARPWLVTSGDESVLVAENIATSKATAIVPEECRNMVDKVVKESASVADAKAEVAKAVQADRQRVADIDALGEKYGEMSFCNSFKAQNPDATADEFARELLARKPSGGSSPTKVALGERKTPKMNAAIIGLTDEEIENYSFANVAKALANPNERNAQEAVAFEREASHAACEKMGRTSQGILVPMDVLNRRFKNTADSSNNGALIATELQSQSFIEILRDDSFLMGAGVTELTGLVGDLDVARQKTKGNGYWVDEGVDVGEGAYETELVELTPNTVGSYFDITRKMQKQSTPAIESLIRSSLAKDIAGAIDRRAIERLLAETGVLTVDCATMGSPTHKEVIALETVVAAANAKGSKYALSSAMRGYFKSTEKFAGTSGLTIWEQGSTVNGYSTLVTNQMAVDALLFGNFADMLFAMWGGLDLTVDTSALSKSGGIRLVALQDVDFGVRHPESFAFLQQATPPEEGKRAKR</sequence>
<evidence type="ECO:0000259" key="8">
    <source>
        <dbReference type="Pfam" id="PF05065"/>
    </source>
</evidence>
<feature type="domain" description="Phage capsid-like C-terminal" evidence="8">
    <location>
        <begin position="399"/>
        <end position="654"/>
    </location>
</feature>
<evidence type="ECO:0000313" key="10">
    <source>
        <dbReference type="Proteomes" id="UP000275394"/>
    </source>
</evidence>
<dbReference type="GO" id="GO:0004176">
    <property type="term" value="F:ATP-dependent peptidase activity"/>
    <property type="evidence" value="ECO:0007669"/>
    <property type="project" value="InterPro"/>
</dbReference>
<keyword evidence="4" id="KW-0645">Protease</keyword>
<dbReference type="GO" id="GO:0009368">
    <property type="term" value="C:endopeptidase Clp complex"/>
    <property type="evidence" value="ECO:0007669"/>
    <property type="project" value="TreeGrafter"/>
</dbReference>
<reference evidence="9 10" key="1">
    <citation type="submission" date="2018-11" db="EMBL/GenBank/DDBJ databases">
        <title>Genomic Encyclopedia of Type Strains, Phase IV (KMG-IV): sequencing the most valuable type-strain genomes for metagenomic binning, comparative biology and taxonomic classification.</title>
        <authorList>
            <person name="Goeker M."/>
        </authorList>
    </citation>
    <scope>NUCLEOTIDE SEQUENCE [LARGE SCALE GENOMIC DNA]</scope>
    <source>
        <strain evidence="9 10">DSM 100316</strain>
    </source>
</reference>
<dbReference type="InterPro" id="IPR024455">
    <property type="entry name" value="Phage_capsid"/>
</dbReference>
<evidence type="ECO:0000256" key="6">
    <source>
        <dbReference type="ARBA" id="ARBA00022825"/>
    </source>
</evidence>
<dbReference type="InterPro" id="IPR001907">
    <property type="entry name" value="ClpP"/>
</dbReference>
<dbReference type="Gene3D" id="3.90.226.10">
    <property type="entry name" value="2-enoyl-CoA Hydratase, Chain A, domain 1"/>
    <property type="match status" value="1"/>
</dbReference>
<gene>
    <name evidence="9" type="ORF">EDC56_1264</name>
</gene>
<evidence type="ECO:0000256" key="5">
    <source>
        <dbReference type="ARBA" id="ARBA00022801"/>
    </source>
</evidence>
<keyword evidence="10" id="KW-1185">Reference proteome</keyword>
<organism evidence="9 10">
    <name type="scientific">Sinobacterium caligoides</name>
    <dbReference type="NCBI Taxonomy" id="933926"/>
    <lineage>
        <taxon>Bacteria</taxon>
        <taxon>Pseudomonadati</taxon>
        <taxon>Pseudomonadota</taxon>
        <taxon>Gammaproteobacteria</taxon>
        <taxon>Cellvibrionales</taxon>
        <taxon>Spongiibacteraceae</taxon>
        <taxon>Sinobacterium</taxon>
    </lineage>
</organism>
<dbReference type="InterPro" id="IPR029045">
    <property type="entry name" value="ClpP/crotonase-like_dom_sf"/>
</dbReference>
<dbReference type="InterPro" id="IPR023562">
    <property type="entry name" value="ClpP/TepA"/>
</dbReference>
<keyword evidence="3" id="KW-0963">Cytoplasm</keyword>
<dbReference type="PANTHER" id="PTHR10381">
    <property type="entry name" value="ATP-DEPENDENT CLP PROTEASE PROTEOLYTIC SUBUNIT"/>
    <property type="match status" value="1"/>
</dbReference>
<dbReference type="AlphaFoldDB" id="A0A3N2E2B1"/>
<evidence type="ECO:0000256" key="1">
    <source>
        <dbReference type="ARBA" id="ARBA00004328"/>
    </source>
</evidence>
<evidence type="ECO:0000313" key="9">
    <source>
        <dbReference type="EMBL" id="ROS05715.1"/>
    </source>
</evidence>
<dbReference type="NCBIfam" id="TIGR01554">
    <property type="entry name" value="major_cap_HK97"/>
    <property type="match status" value="1"/>
</dbReference>
<proteinExistence type="inferred from homology"/>
<dbReference type="Pfam" id="PF00574">
    <property type="entry name" value="CLP_protease"/>
    <property type="match status" value="1"/>
</dbReference>
<dbReference type="GO" id="GO:0004252">
    <property type="term" value="F:serine-type endopeptidase activity"/>
    <property type="evidence" value="ECO:0007669"/>
    <property type="project" value="InterPro"/>
</dbReference>
<comment type="caution">
    <text evidence="9">The sequence shown here is derived from an EMBL/GenBank/DDBJ whole genome shotgun (WGS) entry which is preliminary data.</text>
</comment>
<keyword evidence="6" id="KW-0720">Serine protease</keyword>
<dbReference type="Proteomes" id="UP000275394">
    <property type="component" value="Unassembled WGS sequence"/>
</dbReference>
<dbReference type="SUPFAM" id="SSF56563">
    <property type="entry name" value="Major capsid protein gp5"/>
    <property type="match status" value="1"/>
</dbReference>
<dbReference type="NCBIfam" id="NF045542">
    <property type="entry name" value="Clp_rel_HeadMat"/>
    <property type="match status" value="1"/>
</dbReference>
<comment type="subcellular location">
    <subcellularLocation>
        <location evidence="1">Virion</location>
    </subcellularLocation>
</comment>
<accession>A0A3N2E2B1</accession>
<evidence type="ECO:0000256" key="7">
    <source>
        <dbReference type="RuleBase" id="RU003567"/>
    </source>
</evidence>
<keyword evidence="5" id="KW-0378">Hydrolase</keyword>
<dbReference type="SUPFAM" id="SSF52096">
    <property type="entry name" value="ClpP/crotonase"/>
    <property type="match status" value="1"/>
</dbReference>
<dbReference type="InterPro" id="IPR054612">
    <property type="entry name" value="Phage_capsid-like_C"/>
</dbReference>
<dbReference type="EMBL" id="RKHR01000003">
    <property type="protein sequence ID" value="ROS05715.1"/>
    <property type="molecule type" value="Genomic_DNA"/>
</dbReference>
<dbReference type="GO" id="GO:0006515">
    <property type="term" value="P:protein quality control for misfolded or incompletely synthesized proteins"/>
    <property type="evidence" value="ECO:0007669"/>
    <property type="project" value="TreeGrafter"/>
</dbReference>
<evidence type="ECO:0000256" key="3">
    <source>
        <dbReference type="ARBA" id="ARBA00022490"/>
    </source>
</evidence>
<dbReference type="GO" id="GO:0051117">
    <property type="term" value="F:ATPase binding"/>
    <property type="evidence" value="ECO:0007669"/>
    <property type="project" value="TreeGrafter"/>
</dbReference>